<dbReference type="Proteomes" id="UP001165186">
    <property type="component" value="Unassembled WGS sequence"/>
</dbReference>
<comment type="caution">
    <text evidence="1">The sequence shown here is derived from an EMBL/GenBank/DDBJ whole genome shotgun (WGS) entry which is preliminary data.</text>
</comment>
<evidence type="ECO:0000313" key="2">
    <source>
        <dbReference type="Proteomes" id="UP001165186"/>
    </source>
</evidence>
<reference evidence="1" key="1">
    <citation type="submission" date="2024-09" db="EMBL/GenBank/DDBJ databases">
        <title>Draft Genome Sequences of Neofusicoccum parvum.</title>
        <authorList>
            <person name="Ashida A."/>
            <person name="Camagna M."/>
            <person name="Tanaka A."/>
            <person name="Takemoto D."/>
        </authorList>
    </citation>
    <scope>NUCLEOTIDE SEQUENCE</scope>
    <source>
        <strain evidence="1">PPO83</strain>
    </source>
</reference>
<organism evidence="1 2">
    <name type="scientific">Neofusicoccum parvum</name>
    <dbReference type="NCBI Taxonomy" id="310453"/>
    <lineage>
        <taxon>Eukaryota</taxon>
        <taxon>Fungi</taxon>
        <taxon>Dikarya</taxon>
        <taxon>Ascomycota</taxon>
        <taxon>Pezizomycotina</taxon>
        <taxon>Dothideomycetes</taxon>
        <taxon>Dothideomycetes incertae sedis</taxon>
        <taxon>Botryosphaeriales</taxon>
        <taxon>Botryosphaeriaceae</taxon>
        <taxon>Neofusicoccum</taxon>
    </lineage>
</organism>
<evidence type="ECO:0000313" key="1">
    <source>
        <dbReference type="EMBL" id="GME49613.1"/>
    </source>
</evidence>
<proteinExistence type="predicted"/>
<sequence>MPVPYETEYTHTYHHASYPAISPTRPALSAANKTILISGGGRGLGTAIVAAFAAAGAAHIVVTGRDAASLEAVCARTAAAHPGTTLTPVAGDVTRAGDVARAFAAAKGPVDVLVANAGYLATVAPVPPAAAEDGEGADDVVDDWWRAFEVNVKGVLLLARRFLANASPGAVFLNVSAAVAHLNPAVPGFSAYAGSKLGTARVVETLQRENPGFRFFNIQPGVVRTDMLEKSGLELLPEEDKLPIDEPELPGHFLVWLASPEAEWLKGKWLWANWDVDELKARKEEILTGNKLVTGLVGWA</sequence>
<name>A0ACB5SNC4_9PEZI</name>
<gene>
    <name evidence="1" type="primary">g5024</name>
    <name evidence="1" type="ORF">NpPPO83_00005024</name>
</gene>
<keyword evidence="2" id="KW-1185">Reference proteome</keyword>
<protein>
    <submittedName>
        <fullName evidence="1">Short-chain dehydrogenase/reductase SDR</fullName>
    </submittedName>
</protein>
<dbReference type="EMBL" id="BSXG01000156">
    <property type="protein sequence ID" value="GME49613.1"/>
    <property type="molecule type" value="Genomic_DNA"/>
</dbReference>
<accession>A0ACB5SNC4</accession>